<reference evidence="1 2" key="1">
    <citation type="journal article" date="2019" name="Nat. Microbiol.">
        <title>Mediterranean grassland soil C-N compound turnover is dependent on rainfall and depth, and is mediated by genomically divergent microorganisms.</title>
        <authorList>
            <person name="Diamond S."/>
            <person name="Andeer P.F."/>
            <person name="Li Z."/>
            <person name="Crits-Christoph A."/>
            <person name="Burstein D."/>
            <person name="Anantharaman K."/>
            <person name="Lane K.R."/>
            <person name="Thomas B.C."/>
            <person name="Pan C."/>
            <person name="Northen T.R."/>
            <person name="Banfield J.F."/>
        </authorList>
    </citation>
    <scope>NUCLEOTIDE SEQUENCE [LARGE SCALE GENOMIC DNA]</scope>
    <source>
        <strain evidence="1">WS_8</strain>
    </source>
</reference>
<evidence type="ECO:0000313" key="1">
    <source>
        <dbReference type="EMBL" id="TMQ67532.1"/>
    </source>
</evidence>
<sequence length="158" mass="17705">MAEASAWGGWWLIRRDGHRLRDDARSFAGPPVDSASAWSFERWAEATGGDPAYLEALYGADRSAFDQAIGSDARYAAGWKDIAARERFGDLKRRADDRLGLSRGFETGLWINHVVGALDALRAARVRRIRLYPGVDLKADGTLRRGRPQLVFALERRF</sequence>
<comment type="caution">
    <text evidence="1">The sequence shown here is derived from an EMBL/GenBank/DDBJ whole genome shotgun (WGS) entry which is preliminary data.</text>
</comment>
<dbReference type="Proteomes" id="UP000316609">
    <property type="component" value="Unassembled WGS sequence"/>
</dbReference>
<protein>
    <submittedName>
        <fullName evidence="1">Uncharacterized protein</fullName>
    </submittedName>
</protein>
<organism evidence="1 2">
    <name type="scientific">Eiseniibacteriota bacterium</name>
    <dbReference type="NCBI Taxonomy" id="2212470"/>
    <lineage>
        <taxon>Bacteria</taxon>
        <taxon>Candidatus Eiseniibacteriota</taxon>
    </lineage>
</organism>
<evidence type="ECO:0000313" key="2">
    <source>
        <dbReference type="Proteomes" id="UP000316609"/>
    </source>
</evidence>
<gene>
    <name evidence="1" type="ORF">E6K78_04460</name>
</gene>
<dbReference type="AlphaFoldDB" id="A0A538TV82"/>
<name>A0A538TV82_UNCEI</name>
<accession>A0A538TV82</accession>
<proteinExistence type="predicted"/>
<dbReference type="EMBL" id="VBOY01000037">
    <property type="protein sequence ID" value="TMQ67532.1"/>
    <property type="molecule type" value="Genomic_DNA"/>
</dbReference>